<feature type="region of interest" description="Disordered" evidence="1">
    <location>
        <begin position="9"/>
        <end position="28"/>
    </location>
</feature>
<evidence type="ECO:0000313" key="2">
    <source>
        <dbReference type="EMBL" id="OZJ05650.1"/>
    </source>
</evidence>
<accession>A0A261Y4T9</accession>
<gene>
    <name evidence="2" type="ORF">BZG36_01472</name>
</gene>
<protein>
    <submittedName>
        <fullName evidence="2">Uncharacterized protein</fullName>
    </submittedName>
</protein>
<keyword evidence="3" id="KW-1185">Reference proteome</keyword>
<organism evidence="2 3">
    <name type="scientific">Bifiguratus adelaidae</name>
    <dbReference type="NCBI Taxonomy" id="1938954"/>
    <lineage>
        <taxon>Eukaryota</taxon>
        <taxon>Fungi</taxon>
        <taxon>Fungi incertae sedis</taxon>
        <taxon>Mucoromycota</taxon>
        <taxon>Mucoromycotina</taxon>
        <taxon>Endogonomycetes</taxon>
        <taxon>Endogonales</taxon>
        <taxon>Endogonales incertae sedis</taxon>
        <taxon>Bifiguratus</taxon>
    </lineage>
</organism>
<evidence type="ECO:0000313" key="3">
    <source>
        <dbReference type="Proteomes" id="UP000242875"/>
    </source>
</evidence>
<sequence>MSMIRAIFKQASTAPSPSSEIGSSSTYYGSEPIADSPVHSSIHMHVSQVNAEEVAVTSREAFVPSINAIFDE</sequence>
<name>A0A261Y4T9_9FUNG</name>
<dbReference type="EMBL" id="MVBO01000012">
    <property type="protein sequence ID" value="OZJ05650.1"/>
    <property type="molecule type" value="Genomic_DNA"/>
</dbReference>
<evidence type="ECO:0000256" key="1">
    <source>
        <dbReference type="SAM" id="MobiDB-lite"/>
    </source>
</evidence>
<comment type="caution">
    <text evidence="2">The sequence shown here is derived from an EMBL/GenBank/DDBJ whole genome shotgun (WGS) entry which is preliminary data.</text>
</comment>
<feature type="compositionally biased region" description="Low complexity" evidence="1">
    <location>
        <begin position="12"/>
        <end position="28"/>
    </location>
</feature>
<reference evidence="2 3" key="1">
    <citation type="journal article" date="2017" name="Mycologia">
        <title>Bifiguratus adelaidae, gen. et sp. nov., a new member of Mucoromycotina in endophytic and soil-dwelling habitats.</title>
        <authorList>
            <person name="Torres-Cruz T.J."/>
            <person name="Billingsley Tobias T.L."/>
            <person name="Almatruk M."/>
            <person name="Hesse C."/>
            <person name="Kuske C.R."/>
            <person name="Desiro A."/>
            <person name="Benucci G.M."/>
            <person name="Bonito G."/>
            <person name="Stajich J.E."/>
            <person name="Dunlap C."/>
            <person name="Arnold A.E."/>
            <person name="Porras-Alfaro A."/>
        </authorList>
    </citation>
    <scope>NUCLEOTIDE SEQUENCE [LARGE SCALE GENOMIC DNA]</scope>
    <source>
        <strain evidence="2 3">AZ0501</strain>
    </source>
</reference>
<proteinExistence type="predicted"/>
<dbReference type="AlphaFoldDB" id="A0A261Y4T9"/>
<dbReference type="Proteomes" id="UP000242875">
    <property type="component" value="Unassembled WGS sequence"/>
</dbReference>